<comment type="caution">
    <text evidence="2">The sequence shown here is derived from an EMBL/GenBank/DDBJ whole genome shotgun (WGS) entry which is preliminary data.</text>
</comment>
<sequence length="386" mass="43598">MFRCPICRAQGFSSNSESVGTHFPVENAYELLGVSETCSFAEIKASFRKLAKETHPDLADSSNDSSASRRFVQILAAYQILSDSEKRAHYDRYLLSQKKLVLKHSGQGSKLHFYKSHDREFKEMEVVEWLKWYRLAINDIVSEKRVVVGTGYFDVLERDFYSAIQTAYFGPEIESMELLPECFEAEERSSCETPEVLHLVSGRDLFGMVCLANKIPEISSTNNEKLTSIRFLHPGLCQSIKNVNIHTNAEVPHEFGIPQIHGSKISSNVSDTYRDLELHVSGRVVAVASRDPPRSYSDGLLKEDAEDRIHVFLNSVGTRIQLGTIAGLGTSPDEGSCYVYDSRGAKTHVIMKHRTLLVKHMHWYEIGEKVSICECRCTRAKLPPSR</sequence>
<dbReference type="OrthoDB" id="445556at2759"/>
<dbReference type="Pfam" id="PF00226">
    <property type="entry name" value="DnaJ"/>
    <property type="match status" value="1"/>
</dbReference>
<protein>
    <submittedName>
        <fullName evidence="2">Chaperone protein DnaJ</fullName>
    </submittedName>
</protein>
<proteinExistence type="predicted"/>
<dbReference type="InterPro" id="IPR018253">
    <property type="entry name" value="DnaJ_domain_CS"/>
</dbReference>
<reference evidence="2" key="1">
    <citation type="submission" date="2020-09" db="EMBL/GenBank/DDBJ databases">
        <title>Genome-Enabled Discovery of Anthraquinone Biosynthesis in Senna tora.</title>
        <authorList>
            <person name="Kang S.-H."/>
            <person name="Pandey R.P."/>
            <person name="Lee C.-M."/>
            <person name="Sim J.-S."/>
            <person name="Jeong J.-T."/>
            <person name="Choi B.-S."/>
            <person name="Jung M."/>
            <person name="Ginzburg D."/>
            <person name="Zhao K."/>
            <person name="Won S.Y."/>
            <person name="Oh T.-J."/>
            <person name="Yu Y."/>
            <person name="Kim N.-H."/>
            <person name="Lee O.R."/>
            <person name="Lee T.-H."/>
            <person name="Bashyal P."/>
            <person name="Kim T.-S."/>
            <person name="Lee W.-H."/>
            <person name="Kawkins C."/>
            <person name="Kim C.-K."/>
            <person name="Kim J.S."/>
            <person name="Ahn B.O."/>
            <person name="Rhee S.Y."/>
            <person name="Sohng J.K."/>
        </authorList>
    </citation>
    <scope>NUCLEOTIDE SEQUENCE</scope>
    <source>
        <tissue evidence="2">Leaf</tissue>
    </source>
</reference>
<name>A0A834WPJ8_9FABA</name>
<evidence type="ECO:0000313" key="2">
    <source>
        <dbReference type="EMBL" id="KAF7828648.1"/>
    </source>
</evidence>
<dbReference type="Proteomes" id="UP000634136">
    <property type="component" value="Unassembled WGS sequence"/>
</dbReference>
<accession>A0A834WPJ8</accession>
<dbReference type="PRINTS" id="PR00625">
    <property type="entry name" value="JDOMAIN"/>
</dbReference>
<dbReference type="SUPFAM" id="SSF46565">
    <property type="entry name" value="Chaperone J-domain"/>
    <property type="match status" value="1"/>
</dbReference>
<dbReference type="PROSITE" id="PS00636">
    <property type="entry name" value="DNAJ_1"/>
    <property type="match status" value="1"/>
</dbReference>
<dbReference type="Gene3D" id="1.10.287.110">
    <property type="entry name" value="DnaJ domain"/>
    <property type="match status" value="1"/>
</dbReference>
<evidence type="ECO:0000313" key="3">
    <source>
        <dbReference type="Proteomes" id="UP000634136"/>
    </source>
</evidence>
<dbReference type="InterPro" id="IPR036869">
    <property type="entry name" value="J_dom_sf"/>
</dbReference>
<dbReference type="EMBL" id="JAAIUW010000006">
    <property type="protein sequence ID" value="KAF7828648.1"/>
    <property type="molecule type" value="Genomic_DNA"/>
</dbReference>
<dbReference type="CDD" id="cd06257">
    <property type="entry name" value="DnaJ"/>
    <property type="match status" value="1"/>
</dbReference>
<dbReference type="PANTHER" id="PTHR45286">
    <property type="entry name" value="CHAPERONE DNAJ-DOMAIN SUPERFAMILY PROTEIN"/>
    <property type="match status" value="1"/>
</dbReference>
<dbReference type="InterPro" id="IPR001623">
    <property type="entry name" value="DnaJ_domain"/>
</dbReference>
<dbReference type="AlphaFoldDB" id="A0A834WPJ8"/>
<organism evidence="2 3">
    <name type="scientific">Senna tora</name>
    <dbReference type="NCBI Taxonomy" id="362788"/>
    <lineage>
        <taxon>Eukaryota</taxon>
        <taxon>Viridiplantae</taxon>
        <taxon>Streptophyta</taxon>
        <taxon>Embryophyta</taxon>
        <taxon>Tracheophyta</taxon>
        <taxon>Spermatophyta</taxon>
        <taxon>Magnoliopsida</taxon>
        <taxon>eudicotyledons</taxon>
        <taxon>Gunneridae</taxon>
        <taxon>Pentapetalae</taxon>
        <taxon>rosids</taxon>
        <taxon>fabids</taxon>
        <taxon>Fabales</taxon>
        <taxon>Fabaceae</taxon>
        <taxon>Caesalpinioideae</taxon>
        <taxon>Cassia clade</taxon>
        <taxon>Senna</taxon>
    </lineage>
</organism>
<gene>
    <name evidence="2" type="ORF">G2W53_019812</name>
</gene>
<dbReference type="SMART" id="SM00271">
    <property type="entry name" value="DnaJ"/>
    <property type="match status" value="1"/>
</dbReference>
<dbReference type="PANTHER" id="PTHR45286:SF1">
    <property type="entry name" value="CHAPERONE DNAJ-DOMAIN SUPERFAMILY PROTEIN"/>
    <property type="match status" value="1"/>
</dbReference>
<evidence type="ECO:0000259" key="1">
    <source>
        <dbReference type="PROSITE" id="PS50076"/>
    </source>
</evidence>
<dbReference type="PROSITE" id="PS50076">
    <property type="entry name" value="DNAJ_2"/>
    <property type="match status" value="1"/>
</dbReference>
<feature type="domain" description="J" evidence="1">
    <location>
        <begin position="27"/>
        <end position="94"/>
    </location>
</feature>
<keyword evidence="3" id="KW-1185">Reference proteome</keyword>